<dbReference type="SMART" id="SM00421">
    <property type="entry name" value="HTH_LUXR"/>
    <property type="match status" value="1"/>
</dbReference>
<dbReference type="PROSITE" id="PS50110">
    <property type="entry name" value="RESPONSE_REGULATORY"/>
    <property type="match status" value="1"/>
</dbReference>
<dbReference type="Pfam" id="PF00196">
    <property type="entry name" value="GerE"/>
    <property type="match status" value="1"/>
</dbReference>
<dbReference type="CDD" id="cd17535">
    <property type="entry name" value="REC_NarL-like"/>
    <property type="match status" value="1"/>
</dbReference>
<dbReference type="Pfam" id="PF00072">
    <property type="entry name" value="Response_reg"/>
    <property type="match status" value="1"/>
</dbReference>
<dbReference type="GO" id="GO:0003677">
    <property type="term" value="F:DNA binding"/>
    <property type="evidence" value="ECO:0007669"/>
    <property type="project" value="UniProtKB-KW"/>
</dbReference>
<evidence type="ECO:0000259" key="7">
    <source>
        <dbReference type="PROSITE" id="PS50110"/>
    </source>
</evidence>
<evidence type="ECO:0000313" key="8">
    <source>
        <dbReference type="EMBL" id="RLP79423.1"/>
    </source>
</evidence>
<dbReference type="InterPro" id="IPR058245">
    <property type="entry name" value="NreC/VraR/RcsB-like_REC"/>
</dbReference>
<keyword evidence="4" id="KW-0804">Transcription</keyword>
<dbReference type="InterPro" id="IPR011006">
    <property type="entry name" value="CheY-like_superfamily"/>
</dbReference>
<dbReference type="EMBL" id="RCUY01000015">
    <property type="protein sequence ID" value="RLP79423.1"/>
    <property type="molecule type" value="Genomic_DNA"/>
</dbReference>
<evidence type="ECO:0000313" key="9">
    <source>
        <dbReference type="Proteomes" id="UP000269438"/>
    </source>
</evidence>
<dbReference type="PRINTS" id="PR00038">
    <property type="entry name" value="HTHLUXR"/>
</dbReference>
<evidence type="ECO:0000256" key="4">
    <source>
        <dbReference type="ARBA" id="ARBA00023163"/>
    </source>
</evidence>
<keyword evidence="9" id="KW-1185">Reference proteome</keyword>
<dbReference type="GO" id="GO:0000160">
    <property type="term" value="P:phosphorelay signal transduction system"/>
    <property type="evidence" value="ECO:0007669"/>
    <property type="project" value="InterPro"/>
</dbReference>
<dbReference type="SUPFAM" id="SSF46894">
    <property type="entry name" value="C-terminal effector domain of the bipartite response regulators"/>
    <property type="match status" value="1"/>
</dbReference>
<organism evidence="8 9">
    <name type="scientific">Mycetocola lacteus</name>
    <dbReference type="NCBI Taxonomy" id="76637"/>
    <lineage>
        <taxon>Bacteria</taxon>
        <taxon>Bacillati</taxon>
        <taxon>Actinomycetota</taxon>
        <taxon>Actinomycetes</taxon>
        <taxon>Micrococcales</taxon>
        <taxon>Microbacteriaceae</taxon>
        <taxon>Mycetocola</taxon>
    </lineage>
</organism>
<feature type="domain" description="HTH luxR-type" evidence="6">
    <location>
        <begin position="162"/>
        <end position="227"/>
    </location>
</feature>
<dbReference type="InterPro" id="IPR039420">
    <property type="entry name" value="WalR-like"/>
</dbReference>
<protein>
    <submittedName>
        <fullName evidence="8">DNA-binding response regulator</fullName>
    </submittedName>
</protein>
<dbReference type="CDD" id="cd06170">
    <property type="entry name" value="LuxR_C_like"/>
    <property type="match status" value="1"/>
</dbReference>
<accession>A0A3L7AG50</accession>
<dbReference type="RefSeq" id="WP_121689580.1">
    <property type="nucleotide sequence ID" value="NZ_RCUY01000015.1"/>
</dbReference>
<dbReference type="GO" id="GO:0006355">
    <property type="term" value="P:regulation of DNA-templated transcription"/>
    <property type="evidence" value="ECO:0007669"/>
    <property type="project" value="InterPro"/>
</dbReference>
<keyword evidence="3 8" id="KW-0238">DNA-binding</keyword>
<evidence type="ECO:0000256" key="5">
    <source>
        <dbReference type="PROSITE-ProRule" id="PRU00169"/>
    </source>
</evidence>
<proteinExistence type="predicted"/>
<dbReference type="PANTHER" id="PTHR43214:SF24">
    <property type="entry name" value="TRANSCRIPTIONAL REGULATORY PROTEIN NARL-RELATED"/>
    <property type="match status" value="1"/>
</dbReference>
<keyword evidence="2" id="KW-0805">Transcription regulation</keyword>
<sequence length="230" mass="24093">MTSGSVSIPSGVQHIDVLVIDDDPFVHTGIEAILAATPDLRLVGTRLDGADVMAACAQLRPDVVLIDVRMPGIDGVAAVTIAQGLPVPPQFVMMTSFDDGPRVVDAIAAGAAGFILKSDGPDAITNAIRGVSRGETALSPRSAKHLADWVRAGGSGAPQERARQSLDLLSPRERDIAFALLDGSSNAEIGRRLFIADSTVKSTLQDIQLKLGARNRTEIAVLVARSGLDR</sequence>
<dbReference type="SUPFAM" id="SSF52172">
    <property type="entry name" value="CheY-like"/>
    <property type="match status" value="1"/>
</dbReference>
<evidence type="ECO:0000256" key="2">
    <source>
        <dbReference type="ARBA" id="ARBA00023015"/>
    </source>
</evidence>
<dbReference type="InterPro" id="IPR001789">
    <property type="entry name" value="Sig_transdc_resp-reg_receiver"/>
</dbReference>
<evidence type="ECO:0000256" key="1">
    <source>
        <dbReference type="ARBA" id="ARBA00022553"/>
    </source>
</evidence>
<dbReference type="PANTHER" id="PTHR43214">
    <property type="entry name" value="TWO-COMPONENT RESPONSE REGULATOR"/>
    <property type="match status" value="1"/>
</dbReference>
<dbReference type="InterPro" id="IPR000792">
    <property type="entry name" value="Tscrpt_reg_LuxR_C"/>
</dbReference>
<feature type="domain" description="Response regulatory" evidence="7">
    <location>
        <begin position="16"/>
        <end position="132"/>
    </location>
</feature>
<dbReference type="Proteomes" id="UP000269438">
    <property type="component" value="Unassembled WGS sequence"/>
</dbReference>
<dbReference type="PROSITE" id="PS50043">
    <property type="entry name" value="HTH_LUXR_2"/>
    <property type="match status" value="1"/>
</dbReference>
<name>A0A3L7AG50_9MICO</name>
<evidence type="ECO:0000259" key="6">
    <source>
        <dbReference type="PROSITE" id="PS50043"/>
    </source>
</evidence>
<dbReference type="OrthoDB" id="9808843at2"/>
<dbReference type="SMART" id="SM00448">
    <property type="entry name" value="REC"/>
    <property type="match status" value="1"/>
</dbReference>
<keyword evidence="1 5" id="KW-0597">Phosphoprotein</keyword>
<evidence type="ECO:0000256" key="3">
    <source>
        <dbReference type="ARBA" id="ARBA00023125"/>
    </source>
</evidence>
<dbReference type="AlphaFoldDB" id="A0A3L7AG50"/>
<feature type="modified residue" description="4-aspartylphosphate" evidence="5">
    <location>
        <position position="67"/>
    </location>
</feature>
<dbReference type="InterPro" id="IPR016032">
    <property type="entry name" value="Sig_transdc_resp-reg_C-effctor"/>
</dbReference>
<reference evidence="8 9" key="1">
    <citation type="submission" date="2018-10" db="EMBL/GenBank/DDBJ databases">
        <authorList>
            <person name="Li J."/>
        </authorList>
    </citation>
    <scope>NUCLEOTIDE SEQUENCE [LARGE SCALE GENOMIC DNA]</scope>
    <source>
        <strain evidence="8 9">JCM 11654</strain>
    </source>
</reference>
<gene>
    <name evidence="8" type="ORF">D9V34_16740</name>
</gene>
<comment type="caution">
    <text evidence="8">The sequence shown here is derived from an EMBL/GenBank/DDBJ whole genome shotgun (WGS) entry which is preliminary data.</text>
</comment>
<dbReference type="Gene3D" id="3.40.50.2300">
    <property type="match status" value="1"/>
</dbReference>